<evidence type="ECO:0000313" key="2">
    <source>
        <dbReference type="EMBL" id="RDV07803.1"/>
    </source>
</evidence>
<dbReference type="PANTHER" id="PTHR41339:SF1">
    <property type="entry name" value="SECRETED PROTEIN"/>
    <property type="match status" value="1"/>
</dbReference>
<keyword evidence="3" id="KW-1185">Reference proteome</keyword>
<evidence type="ECO:0000256" key="1">
    <source>
        <dbReference type="SAM" id="MobiDB-lite"/>
    </source>
</evidence>
<proteinExistence type="predicted"/>
<dbReference type="Proteomes" id="UP000263833">
    <property type="component" value="Unassembled WGS sequence"/>
</dbReference>
<reference evidence="3" key="1">
    <citation type="submission" date="2018-08" db="EMBL/GenBank/DDBJ databases">
        <authorList>
            <person name="Kim S.-J."/>
            <person name="Jung G.-Y."/>
        </authorList>
    </citation>
    <scope>NUCLEOTIDE SEQUENCE [LARGE SCALE GENOMIC DNA]</scope>
    <source>
        <strain evidence="3">GY_G</strain>
    </source>
</reference>
<dbReference type="EMBL" id="QRGP01000001">
    <property type="protein sequence ID" value="RDV07803.1"/>
    <property type="molecule type" value="Genomic_DNA"/>
</dbReference>
<comment type="caution">
    <text evidence="2">The sequence shown here is derived from an EMBL/GenBank/DDBJ whole genome shotgun (WGS) entry which is preliminary data.</text>
</comment>
<protein>
    <recommendedName>
        <fullName evidence="4">Lipoprotein</fullName>
    </recommendedName>
</protein>
<evidence type="ECO:0000313" key="3">
    <source>
        <dbReference type="Proteomes" id="UP000263833"/>
    </source>
</evidence>
<dbReference type="PANTHER" id="PTHR41339">
    <property type="entry name" value="LIPL48"/>
    <property type="match status" value="1"/>
</dbReference>
<accession>A0A371BK77</accession>
<sequence length="496" mass="50102">MVYATAAAGLLSACGADDIASPGDGSIVVVPPPVVAPPPPPPPPPPPTGPAASCPSGTVDAGTIANRRNCQISGTITGALRLQNLAGTIYSLNGKVQVGQDLGADPNAPTAGAQSGVLTIDAGVTIFGASGADFMVVNRGSQLNVDGSATRPVVMTSRNNVLGTSTASSIGEWGGLVILGRAPIADCADAAATGGTVGCVAPVEGTSGSIYGGASPNDNSGTIRYLQVRYPGFRVDTNNELNGITMAGVGAGTIFENVQVHNSSDDGIEWFGGRVNGRNLVLTGNDDDSLDVDSGFKAALQDIIVLQRTDGGDHIVEADSAGNDTRLPRTDVRFANFTFIGQTGRNTTLLLRGGGDYSFVNGIMTGSPRCIDIDGASTVQAANAAQDEDGPPVFNSIFMSCATAFPDDTDVTGAQVQAIFAAGTNNTANGTSTLSGTFINGANENAVSPFAAAGLASYLINRAYIGAVRDSTTNWWSGWVCGLPGQASCLEIPAAG</sequence>
<feature type="compositionally biased region" description="Pro residues" evidence="1">
    <location>
        <begin position="31"/>
        <end position="49"/>
    </location>
</feature>
<evidence type="ECO:0008006" key="4">
    <source>
        <dbReference type="Google" id="ProtNLM"/>
    </source>
</evidence>
<name>A0A371BK77_9SPHN</name>
<organism evidence="2 3">
    <name type="scientific">Sphingorhabdus pulchriflava</name>
    <dbReference type="NCBI Taxonomy" id="2292257"/>
    <lineage>
        <taxon>Bacteria</taxon>
        <taxon>Pseudomonadati</taxon>
        <taxon>Pseudomonadota</taxon>
        <taxon>Alphaproteobacteria</taxon>
        <taxon>Sphingomonadales</taxon>
        <taxon>Sphingomonadaceae</taxon>
        <taxon>Sphingorhabdus</taxon>
    </lineage>
</organism>
<gene>
    <name evidence="2" type="ORF">DXH95_02520</name>
</gene>
<dbReference type="OrthoDB" id="237393at2"/>
<feature type="region of interest" description="Disordered" evidence="1">
    <location>
        <begin position="31"/>
        <end position="59"/>
    </location>
</feature>
<dbReference type="SUPFAM" id="SSF101447">
    <property type="entry name" value="Formin homology 2 domain (FH2 domain)"/>
    <property type="match status" value="1"/>
</dbReference>
<dbReference type="AlphaFoldDB" id="A0A371BK77"/>